<dbReference type="Pfam" id="PF13091">
    <property type="entry name" value="PLDc_2"/>
    <property type="match status" value="1"/>
</dbReference>
<dbReference type="PROSITE" id="PS50035">
    <property type="entry name" value="PLD"/>
    <property type="match status" value="1"/>
</dbReference>
<feature type="domain" description="PLD phosphodiesterase" evidence="7">
    <location>
        <begin position="328"/>
        <end position="354"/>
    </location>
</feature>
<comment type="similarity">
    <text evidence="2">Belongs to the phospholipase D family.</text>
</comment>
<sequence length="408" mass="47602">MEAHFYLPHSESFVKNPKGSAPPFVDLLIKELNDAKEIYISLFLFNNISLYRALKRLAELGTLINIYTIPLNGYDDKKVRAFDGSKSIDVSKRQYAEWIVKDIITENININYYLVPHTNLWSKQKASRGNNSYALHNKSILVRYHNDTYKCISTSSNLAVGDPEKSENLLIIDRNSDIAMFKKYFELLGENSIKLDNYQKFRSKHEDSHLITTPINLRDDYESCYFTAPFIKYNNQGSNHFVQNKIIKFIASSKRRLFICSQHFSDINSYDRNSKSTVKAIMDIARKNPRLEVKIIKQTRESHQAQGGRSTEAEEALIGFPNVEMKFWYPVLHDKFIIVDDEILITTANFTPTQFAWAEKHRMRYHDKEIINTFSDINSFHFVNDKDLTDSYISHFNSLWDRGERISL</sequence>
<dbReference type="GO" id="GO:0004630">
    <property type="term" value="F:phospholipase D activity"/>
    <property type="evidence" value="ECO:0007669"/>
    <property type="project" value="UniProtKB-EC"/>
</dbReference>
<reference evidence="8 9" key="1">
    <citation type="submission" date="2016-10" db="EMBL/GenBank/DDBJ databases">
        <authorList>
            <person name="de Groot N.N."/>
        </authorList>
    </citation>
    <scope>NUCLEOTIDE SEQUENCE [LARGE SCALE GENOMIC DNA]</scope>
    <source>
        <strain evidence="8 9">CGMCC 1.6762</strain>
    </source>
</reference>
<evidence type="ECO:0000256" key="5">
    <source>
        <dbReference type="ARBA" id="ARBA00022963"/>
    </source>
</evidence>
<evidence type="ECO:0000256" key="1">
    <source>
        <dbReference type="ARBA" id="ARBA00000798"/>
    </source>
</evidence>
<evidence type="ECO:0000313" key="9">
    <source>
        <dbReference type="Proteomes" id="UP000198823"/>
    </source>
</evidence>
<dbReference type="EMBL" id="FNAR01000001">
    <property type="protein sequence ID" value="SDD78621.1"/>
    <property type="molecule type" value="Genomic_DNA"/>
</dbReference>
<dbReference type="InterPro" id="IPR001736">
    <property type="entry name" value="PLipase_D/transphosphatidylase"/>
</dbReference>
<evidence type="ECO:0000313" key="8">
    <source>
        <dbReference type="EMBL" id="SDD78621.1"/>
    </source>
</evidence>
<comment type="catalytic activity">
    <reaction evidence="1">
        <text>a 1,2-diacyl-sn-glycero-3-phosphocholine + H2O = a 1,2-diacyl-sn-glycero-3-phosphate + choline + H(+)</text>
        <dbReference type="Rhea" id="RHEA:14445"/>
        <dbReference type="ChEBI" id="CHEBI:15354"/>
        <dbReference type="ChEBI" id="CHEBI:15377"/>
        <dbReference type="ChEBI" id="CHEBI:15378"/>
        <dbReference type="ChEBI" id="CHEBI:57643"/>
        <dbReference type="ChEBI" id="CHEBI:58608"/>
        <dbReference type="EC" id="3.1.4.4"/>
    </reaction>
</comment>
<dbReference type="Gene3D" id="3.30.870.10">
    <property type="entry name" value="Endonuclease Chain A"/>
    <property type="match status" value="2"/>
</dbReference>
<dbReference type="InterPro" id="IPR051406">
    <property type="entry name" value="PLD_domain"/>
</dbReference>
<keyword evidence="4" id="KW-0378">Hydrolase</keyword>
<evidence type="ECO:0000256" key="6">
    <source>
        <dbReference type="ARBA" id="ARBA00023098"/>
    </source>
</evidence>
<protein>
    <recommendedName>
        <fullName evidence="3">phospholipase D</fullName>
        <ecNumber evidence="3">3.1.4.4</ecNumber>
    </recommendedName>
</protein>
<keyword evidence="6" id="KW-0443">Lipid metabolism</keyword>
<evidence type="ECO:0000256" key="2">
    <source>
        <dbReference type="ARBA" id="ARBA00008664"/>
    </source>
</evidence>
<dbReference type="AlphaFoldDB" id="A0A1G6XKM5"/>
<evidence type="ECO:0000259" key="7">
    <source>
        <dbReference type="PROSITE" id="PS50035"/>
    </source>
</evidence>
<dbReference type="PANTHER" id="PTHR43856">
    <property type="entry name" value="CARDIOLIPIN HYDROLASE"/>
    <property type="match status" value="1"/>
</dbReference>
<proteinExistence type="inferred from homology"/>
<dbReference type="PANTHER" id="PTHR43856:SF1">
    <property type="entry name" value="MITOCHONDRIAL CARDIOLIPIN HYDROLASE"/>
    <property type="match status" value="1"/>
</dbReference>
<dbReference type="GO" id="GO:0006793">
    <property type="term" value="P:phosphorus metabolic process"/>
    <property type="evidence" value="ECO:0007669"/>
    <property type="project" value="UniProtKB-ARBA"/>
</dbReference>
<name>A0A1G6XKM5_9BACL</name>
<gene>
    <name evidence="8" type="ORF">SAMN04488126_10190</name>
</gene>
<keyword evidence="5" id="KW-0442">Lipid degradation</keyword>
<evidence type="ECO:0000256" key="4">
    <source>
        <dbReference type="ARBA" id="ARBA00022801"/>
    </source>
</evidence>
<dbReference type="GO" id="GO:0016042">
    <property type="term" value="P:lipid catabolic process"/>
    <property type="evidence" value="ECO:0007669"/>
    <property type="project" value="UniProtKB-KW"/>
</dbReference>
<dbReference type="Proteomes" id="UP000198823">
    <property type="component" value="Unassembled WGS sequence"/>
</dbReference>
<evidence type="ECO:0000256" key="3">
    <source>
        <dbReference type="ARBA" id="ARBA00012027"/>
    </source>
</evidence>
<organism evidence="8 9">
    <name type="scientific">Bhargavaea beijingensis</name>
    <dbReference type="NCBI Taxonomy" id="426756"/>
    <lineage>
        <taxon>Bacteria</taxon>
        <taxon>Bacillati</taxon>
        <taxon>Bacillota</taxon>
        <taxon>Bacilli</taxon>
        <taxon>Bacillales</taxon>
        <taxon>Caryophanaceae</taxon>
        <taxon>Bhargavaea</taxon>
    </lineage>
</organism>
<dbReference type="InterPro" id="IPR025202">
    <property type="entry name" value="PLD-like_dom"/>
</dbReference>
<accession>A0A1G6XKM5</accession>
<dbReference type="RefSeq" id="WP_092092926.1">
    <property type="nucleotide sequence ID" value="NZ_FNAR01000001.1"/>
</dbReference>
<dbReference type="SMART" id="SM00155">
    <property type="entry name" value="PLDc"/>
    <property type="match status" value="1"/>
</dbReference>
<dbReference type="OrthoDB" id="9814092at2"/>
<dbReference type="SUPFAM" id="SSF56024">
    <property type="entry name" value="Phospholipase D/nuclease"/>
    <property type="match status" value="1"/>
</dbReference>
<dbReference type="EC" id="3.1.4.4" evidence="3"/>
<dbReference type="GO" id="GO:0016891">
    <property type="term" value="F:RNA endonuclease activity producing 5'-phosphomonoesters, hydrolytic mechanism"/>
    <property type="evidence" value="ECO:0007669"/>
    <property type="project" value="TreeGrafter"/>
</dbReference>